<dbReference type="EMBL" id="VIBQ01000014">
    <property type="protein sequence ID" value="KAB8349429.1"/>
    <property type="molecule type" value="Genomic_DNA"/>
</dbReference>
<dbReference type="Gene3D" id="3.90.180.10">
    <property type="entry name" value="Medium-chain alcohol dehydrogenases, catalytic domain"/>
    <property type="match status" value="1"/>
</dbReference>
<dbReference type="GO" id="GO:0008726">
    <property type="term" value="F:alkanesulfonate monooxygenase activity"/>
    <property type="evidence" value="ECO:0007669"/>
    <property type="project" value="TreeGrafter"/>
</dbReference>
<evidence type="ECO:0000259" key="7">
    <source>
        <dbReference type="Pfam" id="PF00296"/>
    </source>
</evidence>
<organism evidence="9 10">
    <name type="scientific">Carpinus fangiana</name>
    <dbReference type="NCBI Taxonomy" id="176857"/>
    <lineage>
        <taxon>Eukaryota</taxon>
        <taxon>Viridiplantae</taxon>
        <taxon>Streptophyta</taxon>
        <taxon>Embryophyta</taxon>
        <taxon>Tracheophyta</taxon>
        <taxon>Spermatophyta</taxon>
        <taxon>Magnoliopsida</taxon>
        <taxon>eudicotyledons</taxon>
        <taxon>Gunneridae</taxon>
        <taxon>Pentapetalae</taxon>
        <taxon>rosids</taxon>
        <taxon>fabids</taxon>
        <taxon>Fagales</taxon>
        <taxon>Betulaceae</taxon>
        <taxon>Carpinus</taxon>
    </lineage>
</organism>
<comment type="caution">
    <text evidence="9">The sequence shown here is derived from an EMBL/GenBank/DDBJ whole genome shotgun (WGS) entry which is preliminary data.</text>
</comment>
<keyword evidence="1" id="KW-0285">Flavoprotein</keyword>
<evidence type="ECO:0000256" key="3">
    <source>
        <dbReference type="ARBA" id="ARBA00023002"/>
    </source>
</evidence>
<dbReference type="InterPro" id="IPR024014">
    <property type="entry name" value="DMSO2_SphG"/>
</dbReference>
<dbReference type="Pfam" id="PF06441">
    <property type="entry name" value="EHN"/>
    <property type="match status" value="1"/>
</dbReference>
<feature type="domain" description="Luciferase-like" evidence="7">
    <location>
        <begin position="544"/>
        <end position="850"/>
    </location>
</feature>
<keyword evidence="2" id="KW-0288">FMN</keyword>
<dbReference type="PANTHER" id="PTHR42847">
    <property type="entry name" value="ALKANESULFONATE MONOOXYGENASE"/>
    <property type="match status" value="1"/>
</dbReference>
<evidence type="ECO:0000313" key="10">
    <source>
        <dbReference type="Proteomes" id="UP000327013"/>
    </source>
</evidence>
<dbReference type="Gene3D" id="3.20.20.30">
    <property type="entry name" value="Luciferase-like domain"/>
    <property type="match status" value="1"/>
</dbReference>
<feature type="compositionally biased region" description="Acidic residues" evidence="5">
    <location>
        <begin position="1046"/>
        <end position="1065"/>
    </location>
</feature>
<sequence length="2115" mass="231601">MGRSSRLGPLMSTQSQTFDLTPPRPPNKQRIACTEKRLPVVRRGRECRDLSSNVIRRRVPCKLIHRRALAVLLCLATTEKHERTSNSGTSTPFSALASPKANGHDHGGADEFLKLSQPQQDVLLLHGPRQKYSLEKAQDVPELKSDNEILIQPQYPWVNGRDFAGIVVRAPRSPSRIKIGDVVCGPSTDYRDVRKAAYQEYLVTTDFNVARVPAVTTVKAGAAVGVAFVAAVLALGVSFGLDLSSITEVPRGPDLLSLARRADSDQIKEDVRDEVFNSITEEERPVPGDWIAIWGASATTGLFALQLAKRAGLRVIAIADVAKNGSRLVDLGADVLVDRLDTTRAVEIIRNVTGNKLRFALDTAGKESAGLLQEALNVSNTGRRAHLVGLAGLPPTKVHGVVQHNVPIKIFHDAPIVGEAIVSWLEELFIAQALELPHIEIAEGGLAGVNDALDRLRSGAVSAKRIVIPINKDNAPPPTGDANGTSPPNGLAIPSGHDHLSEFDPNNSAEEDMAYHDRINADPDRVKFAYWVPNVSGGLVISKIPQRTSWDYKSNVRYGQIAERVGFEYALSQIRFMAGYGADNQHESVSFSQAILHETKRLKVIAALLPGPWNPAVAAKQIASIDNYVNGRIAVNVVFGWFKLEFTSIGQWWLDHAERYRRGREFIECLRGIWTEESFTYKGDFYQFHDYPLKPKPVSLPGRPYPEIFQGGNSHDARDNAAHVSDYYFMNGNTLEGFQTQIKDVRERAEKAGRKGQVKFAVNGFVICRETEEEAVRVLQEIQGKADKEAVEGFRQQVQNAGASTSNKTGMWANSKFEDLVQYNDGFKTKLIGTPEQIADRILLLKSLGVSIVLTAFLHYEEELQLFGEVVLPLVRKLEKEGRGKDEAYEISLTDSLLIPRPQSPCAYSNSRVRFRELRNAFLSVPIPQYIVQLYPSQFVLLRRPARTALLHLVVVVIAQPALLPHVRRQRLLHGVHGRGAGVDGVVLDAAGVGVARGPDLAHKRLVGGEADAGDAEGQLGGADDGDGVAGEEEGQRRTRQGVDVADADDGADAADAADAEDGADGDLAAPAHVLLPDQRHGHDQEDQVGQGVDDGVCVGDPVNGRCGQAVPAEDPVGEAARCAAFEHDVEKVKGTIDDGQGHCSVDCIFLPWANEYTEEKKAEGDLEEDGGDNIQQQNCQDHLAQIRVVCEDNDEDAEGRGEEQSREHCGVVPTGALDKASPHIDADQSSDPLQNDEEVDGSEDVDVATHDCCAAEQAALYGCSHIHGQVQDRKKRWESSGFPTDYGEHVRICRPPPGISAQGPPVGCAAGPRGGGCRREGWLLPCSIVGSYRTVAEELGWGCKRIRAISGATKTQIIPDLVTIARLVAVPAKRRSPPPAAVMDSPLDHSLKKMDGKENLKATQEVQTTGVVVQVARTMSITRTRARVVSIVSSPRHSRATSYSSWASGASGSWASDASGSEHPSPSRMAQKRGAASIGGPATLTLDRHPASPRVRQPRISLQQDVGAGVPCTHARAHAHTPTLPYVSSARPGATTVTCRARARKSFGERFSGTAWRALAVTGFRVIPTRSFHWTCFHGSVNEFHDDLLFEKSDLEGFASPDHRSFVYRMILRKPHSRNAKGRPYSPTTNGRKNNAHVTCWVGDLLCHVPRGARRRWRGDSDPVLSYTTTMIYQACGHTHNRPRPLHSPALRSRARESNRRDEPSSSGYSPHLENAGYNTVPSKSNLKVSPFQAAVSEDALREFQDLIRLAKLGPRTFENTRGDDRKFGLQHDWATNAKDAWQNHYDWRKTEARINSVPNFKADVVDDDGDTYSIHFQALFSEKPDAQPLVFLHGWPGSFLEFGQILDLLKAKYSAADLPYHVVVPSLPGYGYSAGPSLKTNWATQDIARIVDKLMVGLGFGDGYIAQGGDLGSFTAQVLVAKHAACKASHVNFLFMAPPKDVSNDQISETEMKGLARAQWFSNGGDAYGREHGSRPATIGLVLSSSPWALFCWISEKFLEWTDQDPPLSSILDSVSLYWFTESFPRAIYPYRQYFDPAASEVFYGSADYRTTKPLGYSWFPLELAPLPKAWVSTVGNLVWHKQHESGGHFAAMEKPKELLADIEDFVVTVNKG</sequence>
<keyword evidence="10" id="KW-1185">Reference proteome</keyword>
<feature type="region of interest" description="Disordered" evidence="5">
    <location>
        <begin position="1441"/>
        <end position="1497"/>
    </location>
</feature>
<evidence type="ECO:0008006" key="11">
    <source>
        <dbReference type="Google" id="ProtNLM"/>
    </source>
</evidence>
<feature type="compositionally biased region" description="Acidic residues" evidence="5">
    <location>
        <begin position="1024"/>
        <end position="1033"/>
    </location>
</feature>
<dbReference type="InterPro" id="IPR000639">
    <property type="entry name" value="Epox_hydrolase-like"/>
</dbReference>
<evidence type="ECO:0000256" key="4">
    <source>
        <dbReference type="ARBA" id="ARBA00023033"/>
    </source>
</evidence>
<dbReference type="InterPro" id="IPR029058">
    <property type="entry name" value="AB_hydrolase_fold"/>
</dbReference>
<dbReference type="InterPro" id="IPR013149">
    <property type="entry name" value="ADH-like_C"/>
</dbReference>
<evidence type="ECO:0000256" key="2">
    <source>
        <dbReference type="ARBA" id="ARBA00022643"/>
    </source>
</evidence>
<evidence type="ECO:0000259" key="6">
    <source>
        <dbReference type="Pfam" id="PF00107"/>
    </source>
</evidence>
<accession>A0A5N6KVR6</accession>
<feature type="compositionally biased region" description="Basic and acidic residues" evidence="5">
    <location>
        <begin position="1695"/>
        <end position="1705"/>
    </location>
</feature>
<feature type="region of interest" description="Disordered" evidence="5">
    <location>
        <begin position="1194"/>
        <end position="1245"/>
    </location>
</feature>
<feature type="compositionally biased region" description="Low complexity" evidence="5">
    <location>
        <begin position="1443"/>
        <end position="1462"/>
    </location>
</feature>
<feature type="compositionally biased region" description="Basic and acidic residues" evidence="5">
    <location>
        <begin position="102"/>
        <end position="111"/>
    </location>
</feature>
<dbReference type="Proteomes" id="UP000327013">
    <property type="component" value="Unassembled WGS sequence"/>
</dbReference>
<dbReference type="PRINTS" id="PR00412">
    <property type="entry name" value="EPOXHYDRLASE"/>
</dbReference>
<feature type="compositionally biased region" description="Acidic residues" evidence="5">
    <location>
        <begin position="1235"/>
        <end position="1245"/>
    </location>
</feature>
<evidence type="ECO:0000256" key="5">
    <source>
        <dbReference type="SAM" id="MobiDB-lite"/>
    </source>
</evidence>
<keyword evidence="4" id="KW-0503">Monooxygenase</keyword>
<dbReference type="CDD" id="cd01094">
    <property type="entry name" value="Alkanesulfonate_monoxygenase"/>
    <property type="match status" value="1"/>
</dbReference>
<dbReference type="InterPro" id="IPR036291">
    <property type="entry name" value="NAD(P)-bd_dom_sf"/>
</dbReference>
<gene>
    <name evidence="9" type="ORF">FH972_023456</name>
</gene>
<feature type="domain" description="Epoxide hydrolase N-terminal" evidence="8">
    <location>
        <begin position="1731"/>
        <end position="1844"/>
    </location>
</feature>
<proteinExistence type="predicted"/>
<dbReference type="SUPFAM" id="SSF50129">
    <property type="entry name" value="GroES-like"/>
    <property type="match status" value="1"/>
</dbReference>
<name>A0A5N6KVR6_9ROSI</name>
<dbReference type="Pfam" id="PF00296">
    <property type="entry name" value="Bac_luciferase"/>
    <property type="match status" value="1"/>
</dbReference>
<feature type="compositionally biased region" description="Basic and acidic residues" evidence="5">
    <location>
        <begin position="1199"/>
        <end position="1210"/>
    </location>
</feature>
<dbReference type="SUPFAM" id="SSF51679">
    <property type="entry name" value="Bacterial luciferase-like"/>
    <property type="match status" value="1"/>
</dbReference>
<evidence type="ECO:0000259" key="8">
    <source>
        <dbReference type="Pfam" id="PF06441"/>
    </source>
</evidence>
<feature type="region of interest" description="Disordered" evidence="5">
    <location>
        <begin position="1"/>
        <end position="29"/>
    </location>
</feature>
<dbReference type="GO" id="GO:0046306">
    <property type="term" value="P:alkanesulfonate catabolic process"/>
    <property type="evidence" value="ECO:0007669"/>
    <property type="project" value="TreeGrafter"/>
</dbReference>
<feature type="region of interest" description="Disordered" evidence="5">
    <location>
        <begin position="471"/>
        <end position="490"/>
    </location>
</feature>
<protein>
    <recommendedName>
        <fullName evidence="11">Enoyl reductase (ER) domain-containing protein</fullName>
    </recommendedName>
</protein>
<dbReference type="InterPro" id="IPR010497">
    <property type="entry name" value="Epoxide_hydro_N"/>
</dbReference>
<dbReference type="Pfam" id="PF00107">
    <property type="entry name" value="ADH_zinc_N"/>
    <property type="match status" value="1"/>
</dbReference>
<feature type="region of interest" description="Disordered" evidence="5">
    <location>
        <begin position="80"/>
        <end position="111"/>
    </location>
</feature>
<dbReference type="InterPro" id="IPR050172">
    <property type="entry name" value="SsuD_RutA_monooxygenase"/>
</dbReference>
<dbReference type="Gene3D" id="3.40.50.1820">
    <property type="entry name" value="alpha/beta hydrolase"/>
    <property type="match status" value="1"/>
</dbReference>
<evidence type="ECO:0000256" key="1">
    <source>
        <dbReference type="ARBA" id="ARBA00022630"/>
    </source>
</evidence>
<dbReference type="Gene3D" id="3.40.50.720">
    <property type="entry name" value="NAD(P)-binding Rossmann-like Domain"/>
    <property type="match status" value="1"/>
</dbReference>
<dbReference type="InterPro" id="IPR011032">
    <property type="entry name" value="GroES-like_sf"/>
</dbReference>
<feature type="domain" description="Alcohol dehydrogenase-like C-terminal" evidence="6">
    <location>
        <begin position="301"/>
        <end position="394"/>
    </location>
</feature>
<dbReference type="InterPro" id="IPR011251">
    <property type="entry name" value="Luciferase-like_dom"/>
</dbReference>
<dbReference type="SUPFAM" id="SSF53474">
    <property type="entry name" value="alpha/beta-Hydrolases"/>
    <property type="match status" value="1"/>
</dbReference>
<reference evidence="9 10" key="1">
    <citation type="submission" date="2019-06" db="EMBL/GenBank/DDBJ databases">
        <title>A chromosomal-level reference genome of Carpinus fangiana (Coryloideae, Betulaceae).</title>
        <authorList>
            <person name="Yang X."/>
            <person name="Wang Z."/>
            <person name="Zhang L."/>
            <person name="Hao G."/>
            <person name="Liu J."/>
            <person name="Yang Y."/>
        </authorList>
    </citation>
    <scope>NUCLEOTIDE SEQUENCE [LARGE SCALE GENOMIC DNA]</scope>
    <source>
        <strain evidence="9">Cfa_2016G</strain>
        <tissue evidence="9">Leaf</tissue>
    </source>
</reference>
<dbReference type="OrthoDB" id="7130006at2759"/>
<keyword evidence="3" id="KW-0560">Oxidoreductase</keyword>
<feature type="region of interest" description="Disordered" evidence="5">
    <location>
        <begin position="1679"/>
        <end position="1725"/>
    </location>
</feature>
<dbReference type="InterPro" id="IPR036661">
    <property type="entry name" value="Luciferase-like_sf"/>
</dbReference>
<dbReference type="PANTHER" id="PTHR42847:SF4">
    <property type="entry name" value="ALKANESULFONATE MONOOXYGENASE-RELATED"/>
    <property type="match status" value="1"/>
</dbReference>
<evidence type="ECO:0000313" key="9">
    <source>
        <dbReference type="EMBL" id="KAB8349429.1"/>
    </source>
</evidence>
<feature type="region of interest" description="Disordered" evidence="5">
    <location>
        <begin position="1012"/>
        <end position="1065"/>
    </location>
</feature>
<dbReference type="SUPFAM" id="SSF51735">
    <property type="entry name" value="NAD(P)-binding Rossmann-fold domains"/>
    <property type="match status" value="1"/>
</dbReference>
<dbReference type="NCBIfam" id="TIGR04021">
    <property type="entry name" value="LLM_DMSO2_sfnG"/>
    <property type="match status" value="1"/>
</dbReference>